<dbReference type="InterPro" id="IPR011008">
    <property type="entry name" value="Dimeric_a/b-barrel"/>
</dbReference>
<organism evidence="1 2">
    <name type="scientific">Curtobacterium citri</name>
    <dbReference type="NCBI Taxonomy" id="3055139"/>
    <lineage>
        <taxon>Bacteria</taxon>
        <taxon>Bacillati</taxon>
        <taxon>Actinomycetota</taxon>
        <taxon>Actinomycetes</taxon>
        <taxon>Micrococcales</taxon>
        <taxon>Microbacteriaceae</taxon>
        <taxon>Curtobacterium</taxon>
    </lineage>
</organism>
<dbReference type="Gene3D" id="3.30.70.100">
    <property type="match status" value="1"/>
</dbReference>
<protein>
    <recommendedName>
        <fullName evidence="3">Quinol monooxygenase YgiN</fullName>
    </recommendedName>
</protein>
<comment type="caution">
    <text evidence="1">The sequence shown here is derived from an EMBL/GenBank/DDBJ whole genome shotgun (WGS) entry which is preliminary data.</text>
</comment>
<evidence type="ECO:0000313" key="2">
    <source>
        <dbReference type="Proteomes" id="UP001237823"/>
    </source>
</evidence>
<reference evidence="1 2" key="1">
    <citation type="submission" date="2023-06" db="EMBL/GenBank/DDBJ databases">
        <authorList>
            <person name="Feng G."/>
            <person name="Li J."/>
            <person name="Zhu H."/>
        </authorList>
    </citation>
    <scope>NUCLEOTIDE SEQUENCE [LARGE SCALE GENOMIC DNA]</scope>
    <source>
        <strain evidence="1 2">RHCKG23</strain>
    </source>
</reference>
<evidence type="ECO:0000313" key="1">
    <source>
        <dbReference type="EMBL" id="MDM7884968.1"/>
    </source>
</evidence>
<keyword evidence="2" id="KW-1185">Reference proteome</keyword>
<evidence type="ECO:0008006" key="3">
    <source>
        <dbReference type="Google" id="ProtNLM"/>
    </source>
</evidence>
<name>A0ABT7T5X4_9MICO</name>
<proteinExistence type="predicted"/>
<gene>
    <name evidence="1" type="ORF">QUG92_07600</name>
</gene>
<dbReference type="SUPFAM" id="SSF54909">
    <property type="entry name" value="Dimeric alpha+beta barrel"/>
    <property type="match status" value="1"/>
</dbReference>
<dbReference type="EMBL" id="JAUCML010000004">
    <property type="protein sequence ID" value="MDM7884968.1"/>
    <property type="molecule type" value="Genomic_DNA"/>
</dbReference>
<sequence length="107" mass="11966">MAFADQPSYIIKMRAKPGMADRLFHLATVGMEKSGSSDRFIMLREDDDPDVLWNIEVFRSVEAKDGYENSPMADELRDEIIDLLAEPPVRIAAHPYSAIPSLPGDAE</sequence>
<dbReference type="RefSeq" id="WP_289458548.1">
    <property type="nucleotide sequence ID" value="NZ_JAUCML010000004.1"/>
</dbReference>
<accession>A0ABT7T5X4</accession>
<dbReference type="Proteomes" id="UP001237823">
    <property type="component" value="Unassembled WGS sequence"/>
</dbReference>